<evidence type="ECO:0000259" key="6">
    <source>
        <dbReference type="Pfam" id="PF07687"/>
    </source>
</evidence>
<dbReference type="GO" id="GO:0004180">
    <property type="term" value="F:carboxypeptidase activity"/>
    <property type="evidence" value="ECO:0007669"/>
    <property type="project" value="UniProtKB-KW"/>
</dbReference>
<evidence type="ECO:0000256" key="1">
    <source>
        <dbReference type="ARBA" id="ARBA00001947"/>
    </source>
</evidence>
<dbReference type="Pfam" id="PF07687">
    <property type="entry name" value="M20_dimer"/>
    <property type="match status" value="1"/>
</dbReference>
<dbReference type="Pfam" id="PF01546">
    <property type="entry name" value="Peptidase_M20"/>
    <property type="match status" value="1"/>
</dbReference>
<keyword evidence="7" id="KW-0121">Carboxypeptidase</keyword>
<name>A0A6N3ADF2_9FIRM</name>
<reference evidence="7" key="1">
    <citation type="submission" date="2019-11" db="EMBL/GenBank/DDBJ databases">
        <authorList>
            <person name="Feng L."/>
        </authorList>
    </citation>
    <scope>NUCLEOTIDE SEQUENCE</scope>
    <source>
        <strain evidence="7">IbartlettiiLFYP30</strain>
    </source>
</reference>
<keyword evidence="7" id="KW-0645">Protease</keyword>
<gene>
    <name evidence="7" type="primary">cpg2_2</name>
    <name evidence="7" type="ORF">IBLFYP30_01236</name>
</gene>
<keyword evidence="2" id="KW-0479">Metal-binding</keyword>
<dbReference type="EMBL" id="CACRUE010000022">
    <property type="protein sequence ID" value="VYT88743.1"/>
    <property type="molecule type" value="Genomic_DNA"/>
</dbReference>
<evidence type="ECO:0000256" key="4">
    <source>
        <dbReference type="ARBA" id="ARBA00022833"/>
    </source>
</evidence>
<comment type="cofactor">
    <cofactor evidence="1">
        <name>Zn(2+)</name>
        <dbReference type="ChEBI" id="CHEBI:29105"/>
    </cofactor>
</comment>
<accession>A0A6N3ADF2</accession>
<organism evidence="7">
    <name type="scientific">Intestinibacter bartlettii</name>
    <dbReference type="NCBI Taxonomy" id="261299"/>
    <lineage>
        <taxon>Bacteria</taxon>
        <taxon>Bacillati</taxon>
        <taxon>Bacillota</taxon>
        <taxon>Clostridia</taxon>
        <taxon>Peptostreptococcales</taxon>
        <taxon>Peptostreptococcaceae</taxon>
        <taxon>Intestinibacter</taxon>
    </lineage>
</organism>
<feature type="active site" description="Proton acceptor" evidence="5">
    <location>
        <position position="149"/>
    </location>
</feature>
<dbReference type="SUPFAM" id="SSF55031">
    <property type="entry name" value="Bacterial exopeptidase dimerisation domain"/>
    <property type="match status" value="1"/>
</dbReference>
<dbReference type="InterPro" id="IPR036264">
    <property type="entry name" value="Bact_exopeptidase_dim_dom"/>
</dbReference>
<dbReference type="InterPro" id="IPR050072">
    <property type="entry name" value="Peptidase_M20A"/>
</dbReference>
<evidence type="ECO:0000313" key="7">
    <source>
        <dbReference type="EMBL" id="VYT88743.1"/>
    </source>
</evidence>
<evidence type="ECO:0000256" key="2">
    <source>
        <dbReference type="ARBA" id="ARBA00022723"/>
    </source>
</evidence>
<evidence type="ECO:0000256" key="5">
    <source>
        <dbReference type="PIRSR" id="PIRSR037238-1"/>
    </source>
</evidence>
<dbReference type="Gene3D" id="3.40.630.10">
    <property type="entry name" value="Zn peptidases"/>
    <property type="match status" value="1"/>
</dbReference>
<dbReference type="PANTHER" id="PTHR43808:SF9">
    <property type="entry name" value="BLL0789 PROTEIN"/>
    <property type="match status" value="1"/>
</dbReference>
<keyword evidence="4" id="KW-0862">Zinc</keyword>
<dbReference type="SUPFAM" id="SSF53187">
    <property type="entry name" value="Zn-dependent exopeptidases"/>
    <property type="match status" value="1"/>
</dbReference>
<sequence length="390" mass="43187">MKESLNKIYEYIDNNKEEAISFWERIVNTESYTKEPNDVSNLANFLNDEFQNCGMDCEIIPAKPNGPTLIGNLGLDRKNKAILFSGHMDTVFKTGSVSERPFKIENGKAYGPGVLDMKGGIVISLLTIKALNSIGYDKRPIKIIFSGDEECGHYQSSGGKILSDNAKDSLCAFNMETGLVDNSLCIGRKGRLECILHINGIEAHAGNDFENGRSAIEEAAFKITKIRDLTNSENGTTCVATIIDSPKISNCFPKNCNITLDIRFEKIAEVDRVKKGLEKIANTSFIGNTSCEVEYTNSMMPYETTESVLKLYDFVDRVAQENNFKKLGKKTLGGSSDASYLTIANIPTLCSCGVKGQWNHTVDEYAIVDSIFERAKLWATVILNIDEKNL</sequence>
<protein>
    <submittedName>
        <fullName evidence="7">Carboxypeptidase G2</fullName>
        <ecNumber evidence="7">3.4.17.11</ecNumber>
    </submittedName>
</protein>
<dbReference type="PIRSF" id="PIRSF037238">
    <property type="entry name" value="Carboxypeptidase_G2"/>
    <property type="match status" value="1"/>
</dbReference>
<evidence type="ECO:0000256" key="3">
    <source>
        <dbReference type="ARBA" id="ARBA00022801"/>
    </source>
</evidence>
<feature type="active site" evidence="5">
    <location>
        <position position="89"/>
    </location>
</feature>
<dbReference type="RefSeq" id="WP_156530698.1">
    <property type="nucleotide sequence ID" value="NZ_CACRUE010000022.1"/>
</dbReference>
<dbReference type="InterPro" id="IPR011650">
    <property type="entry name" value="Peptidase_M20_dimer"/>
</dbReference>
<dbReference type="InterPro" id="IPR002933">
    <property type="entry name" value="Peptidase_M20"/>
</dbReference>
<proteinExistence type="predicted"/>
<dbReference type="InterPro" id="IPR001261">
    <property type="entry name" value="ArgE/DapE_CS"/>
</dbReference>
<dbReference type="AlphaFoldDB" id="A0A6N3ADF2"/>
<dbReference type="InterPro" id="IPR017150">
    <property type="entry name" value="Pept_M20_glutamate_carboxypep"/>
</dbReference>
<feature type="domain" description="Peptidase M20 dimerisation" evidence="6">
    <location>
        <begin position="186"/>
        <end position="283"/>
    </location>
</feature>
<dbReference type="CDD" id="cd03885">
    <property type="entry name" value="M20_CPDG2"/>
    <property type="match status" value="1"/>
</dbReference>
<dbReference type="EC" id="3.4.17.11" evidence="7"/>
<dbReference type="GO" id="GO:0046872">
    <property type="term" value="F:metal ion binding"/>
    <property type="evidence" value="ECO:0007669"/>
    <property type="project" value="UniProtKB-KW"/>
</dbReference>
<dbReference type="PROSITE" id="PS00758">
    <property type="entry name" value="ARGE_DAPE_CPG2_1"/>
    <property type="match status" value="1"/>
</dbReference>
<dbReference type="Gene3D" id="3.30.70.360">
    <property type="match status" value="1"/>
</dbReference>
<dbReference type="PANTHER" id="PTHR43808">
    <property type="entry name" value="ACETYLORNITHINE DEACETYLASE"/>
    <property type="match status" value="1"/>
</dbReference>
<keyword evidence="3 7" id="KW-0378">Hydrolase</keyword>